<dbReference type="PROSITE" id="PS50977">
    <property type="entry name" value="HTH_TETR_2"/>
    <property type="match status" value="1"/>
</dbReference>
<dbReference type="Proteomes" id="UP000037688">
    <property type="component" value="Unassembled WGS sequence"/>
</dbReference>
<dbReference type="AlphaFoldDB" id="A0A0M9BKI5"/>
<dbReference type="Gene3D" id="1.10.357.10">
    <property type="entry name" value="Tetracycline Repressor, domain 2"/>
    <property type="match status" value="1"/>
</dbReference>
<keyword evidence="1 2" id="KW-0238">DNA-binding</keyword>
<sequence length="197" mass="22989">MVNQEDPRVLRTRQLIRTAFRHLLRRRGFDAITIKDIAQEATINRATFYAHFEDKYALLDEVTEQAFHEMIPEHVANAQEFTDEICDQLILLTHQYIVDFYRICRIDSNSMAKLVDEKIKKMLQQTIERIFLKGDTHHGADKHHIKIAAAMTGPAIYGAAHYWLNIEEKDRTDELVDIVRLYVMNGLGCIVNGDEYR</sequence>
<evidence type="ECO:0000313" key="5">
    <source>
        <dbReference type="Proteomes" id="UP000037688"/>
    </source>
</evidence>
<dbReference type="PANTHER" id="PTHR43479:SF7">
    <property type="entry name" value="TETR-FAMILY TRANSCRIPTIONAL REGULATOR"/>
    <property type="match status" value="1"/>
</dbReference>
<dbReference type="InterPro" id="IPR001647">
    <property type="entry name" value="HTH_TetR"/>
</dbReference>
<dbReference type="OrthoDB" id="9810250at2"/>
<gene>
    <name evidence="4" type="ORF">AMS66_23225</name>
</gene>
<feature type="DNA-binding region" description="H-T-H motif" evidence="2">
    <location>
        <begin position="33"/>
        <end position="52"/>
    </location>
</feature>
<evidence type="ECO:0000256" key="1">
    <source>
        <dbReference type="ARBA" id="ARBA00023125"/>
    </source>
</evidence>
<feature type="domain" description="HTH tetR-type" evidence="3">
    <location>
        <begin position="10"/>
        <end position="70"/>
    </location>
</feature>
<dbReference type="InterPro" id="IPR009057">
    <property type="entry name" value="Homeodomain-like_sf"/>
</dbReference>
<dbReference type="PANTHER" id="PTHR43479">
    <property type="entry name" value="ACREF/ENVCD OPERON REPRESSOR-RELATED"/>
    <property type="match status" value="1"/>
</dbReference>
<protein>
    <submittedName>
        <fullName evidence="4">TetR family transcriptional regulator</fullName>
    </submittedName>
</protein>
<dbReference type="EMBL" id="LITU01000074">
    <property type="protein sequence ID" value="KOY14138.1"/>
    <property type="molecule type" value="Genomic_DNA"/>
</dbReference>
<dbReference type="InterPro" id="IPR023772">
    <property type="entry name" value="DNA-bd_HTH_TetR-type_CS"/>
</dbReference>
<keyword evidence="5" id="KW-1185">Reference proteome</keyword>
<evidence type="ECO:0000313" key="4">
    <source>
        <dbReference type="EMBL" id="KOY14138.1"/>
    </source>
</evidence>
<dbReference type="PRINTS" id="PR00455">
    <property type="entry name" value="HTHTETR"/>
</dbReference>
<dbReference type="RefSeq" id="WP_053783060.1">
    <property type="nucleotide sequence ID" value="NZ_LITU01000074.1"/>
</dbReference>
<dbReference type="PROSITE" id="PS01081">
    <property type="entry name" value="HTH_TETR_1"/>
    <property type="match status" value="1"/>
</dbReference>
<evidence type="ECO:0000259" key="3">
    <source>
        <dbReference type="PROSITE" id="PS50977"/>
    </source>
</evidence>
<dbReference type="SUPFAM" id="SSF46689">
    <property type="entry name" value="Homeodomain-like"/>
    <property type="match status" value="1"/>
</dbReference>
<dbReference type="InterPro" id="IPR050624">
    <property type="entry name" value="HTH-type_Tx_Regulator"/>
</dbReference>
<dbReference type="PATRIC" id="fig|1705561.3.peg.4856"/>
<accession>A0A0M9BKI5</accession>
<dbReference type="GO" id="GO:0003677">
    <property type="term" value="F:DNA binding"/>
    <property type="evidence" value="ECO:0007669"/>
    <property type="project" value="UniProtKB-UniRule"/>
</dbReference>
<evidence type="ECO:0000256" key="2">
    <source>
        <dbReference type="PROSITE-ProRule" id="PRU00335"/>
    </source>
</evidence>
<organism evidence="4 5">
    <name type="scientific">Paenibacillus xylanivorans</name>
    <dbReference type="NCBI Taxonomy" id="1705561"/>
    <lineage>
        <taxon>Bacteria</taxon>
        <taxon>Bacillati</taxon>
        <taxon>Bacillota</taxon>
        <taxon>Bacilli</taxon>
        <taxon>Bacillales</taxon>
        <taxon>Paenibacillaceae</taxon>
        <taxon>Paenibacillus</taxon>
    </lineage>
</organism>
<name>A0A0M9BKI5_9BACL</name>
<dbReference type="Pfam" id="PF00440">
    <property type="entry name" value="TetR_N"/>
    <property type="match status" value="1"/>
</dbReference>
<comment type="caution">
    <text evidence="4">The sequence shown here is derived from an EMBL/GenBank/DDBJ whole genome shotgun (WGS) entry which is preliminary data.</text>
</comment>
<reference evidence="4 5" key="1">
    <citation type="submission" date="2015-08" db="EMBL/GenBank/DDBJ databases">
        <title>Draft genome sequence of cellulolytic and xylanolytic Paenibacillus sp. A59, isolated from a decaying forest soil from Patagonia, Argentina.</title>
        <authorList>
            <person name="Ghio S."/>
            <person name="Caceres A.M."/>
            <person name="Talia P."/>
            <person name="Grasso D."/>
            <person name="Campos E."/>
        </authorList>
    </citation>
    <scope>NUCLEOTIDE SEQUENCE [LARGE SCALE GENOMIC DNA]</scope>
    <source>
        <strain evidence="4 5">A59</strain>
    </source>
</reference>
<proteinExistence type="predicted"/>